<sequence length="715" mass="72382">MVDVDMDDGIPRGQMRPAAGPAQDPAQELPASRSSLPERHWWGRMSPMSVAWTGSDCSGTLAPTHSDATRDSRTDSLSGLLWSRSTAADESSRLSSRLSSSRPTARRRAGPAGAGATAASAAASIPSMAARRAAGERASQPGPLRLPCGSHAAPVQRAGTASEAGARPAAPRGGSPSSQEPTAEMWWSIPDSMLVCGLATLGAQGGASHPHQQQQQASHLGVSEKPTPQQHQHQHQQQQLQDLEQAQQRQQGRQQRKQQTRKHQVEPQAEVDDSAVLVRLPAAAASQVTACVAASSSSDGNGSCSTAAAGSWAGATPFMQPHAGPAPTAQRGCAALQAAERFAAAAAGQAAAAASSGPLARADLLRGLRLGPTASAPALAGLADGSWSETLAGASCDSITAALSNMAGAEGHEHAAASSHHTDLVQGRASPPQRTRPLPGPPTSAGPGAACSSSPLPAARPPKSQRSYSAAGAMAPTAAAAAAAAALGERWGAGYSVRGGLSKALAGRLRRSATDMLNRRAAPPALLPAAASSPLRPDSFSTSGPPASVRSGSAGLLRTPSLQPPGSPAAARREAALFSAPPSPFARRSHSSASLAAPAPSSGSNSPRGRPLTSEEQALRMISCTLRAADLRRSPGAPPPRVCSPEELQRRLLAESGAAATKVLLARAAGGAAELPPPTPKGRRGAFPPIQEDEAGPDGSPLRGAGRGSRPPQCG</sequence>
<name>A0A2J7ZIZ7_9CHLO</name>
<feature type="region of interest" description="Disordered" evidence="1">
    <location>
        <begin position="670"/>
        <end position="715"/>
    </location>
</feature>
<dbReference type="Proteomes" id="UP000236333">
    <property type="component" value="Unassembled WGS sequence"/>
</dbReference>
<feature type="compositionally biased region" description="Basic and acidic residues" evidence="1">
    <location>
        <begin position="410"/>
        <end position="423"/>
    </location>
</feature>
<feature type="region of interest" description="Disordered" evidence="1">
    <location>
        <begin position="1"/>
        <end position="40"/>
    </location>
</feature>
<feature type="compositionally biased region" description="Low complexity" evidence="1">
    <location>
        <begin position="93"/>
        <end position="103"/>
    </location>
</feature>
<feature type="region of interest" description="Disordered" evidence="1">
    <location>
        <begin position="52"/>
        <end position="182"/>
    </location>
</feature>
<evidence type="ECO:0000256" key="1">
    <source>
        <dbReference type="SAM" id="MobiDB-lite"/>
    </source>
</evidence>
<dbReference type="EMBL" id="PGGS01001569">
    <property type="protein sequence ID" value="PNH00244.1"/>
    <property type="molecule type" value="Genomic_DNA"/>
</dbReference>
<gene>
    <name evidence="2" type="ORF">TSOC_013945</name>
</gene>
<reference evidence="2 3" key="1">
    <citation type="journal article" date="2017" name="Mol. Biol. Evol.">
        <title>The 4-celled Tetrabaena socialis nuclear genome reveals the essential components for genetic control of cell number at the origin of multicellularity in the volvocine lineage.</title>
        <authorList>
            <person name="Featherston J."/>
            <person name="Arakaki Y."/>
            <person name="Hanschen E.R."/>
            <person name="Ferris P.J."/>
            <person name="Michod R.E."/>
            <person name="Olson B.J.S.C."/>
            <person name="Nozaki H."/>
            <person name="Durand P.M."/>
        </authorList>
    </citation>
    <scope>NUCLEOTIDE SEQUENCE [LARGE SCALE GENOMIC DNA]</scope>
    <source>
        <strain evidence="2 3">NIES-571</strain>
    </source>
</reference>
<keyword evidence="3" id="KW-1185">Reference proteome</keyword>
<feature type="region of interest" description="Disordered" evidence="1">
    <location>
        <begin position="410"/>
        <end position="470"/>
    </location>
</feature>
<feature type="compositionally biased region" description="Low complexity" evidence="1">
    <location>
        <begin position="229"/>
        <end position="253"/>
    </location>
</feature>
<evidence type="ECO:0000313" key="2">
    <source>
        <dbReference type="EMBL" id="PNH00244.1"/>
    </source>
</evidence>
<feature type="compositionally biased region" description="Low complexity" evidence="1">
    <location>
        <begin position="445"/>
        <end position="470"/>
    </location>
</feature>
<feature type="compositionally biased region" description="Low complexity" evidence="1">
    <location>
        <begin position="524"/>
        <end position="537"/>
    </location>
</feature>
<proteinExistence type="predicted"/>
<feature type="region of interest" description="Disordered" evidence="1">
    <location>
        <begin position="524"/>
        <end position="613"/>
    </location>
</feature>
<evidence type="ECO:0000313" key="3">
    <source>
        <dbReference type="Proteomes" id="UP000236333"/>
    </source>
</evidence>
<accession>A0A2J7ZIZ7</accession>
<feature type="non-terminal residue" evidence="2">
    <location>
        <position position="715"/>
    </location>
</feature>
<feature type="compositionally biased region" description="Low complexity" evidence="1">
    <location>
        <begin position="110"/>
        <end position="132"/>
    </location>
</feature>
<feature type="region of interest" description="Disordered" evidence="1">
    <location>
        <begin position="204"/>
        <end position="272"/>
    </location>
</feature>
<dbReference type="AlphaFoldDB" id="A0A2J7ZIZ7"/>
<organism evidence="2 3">
    <name type="scientific">Tetrabaena socialis</name>
    <dbReference type="NCBI Taxonomy" id="47790"/>
    <lineage>
        <taxon>Eukaryota</taxon>
        <taxon>Viridiplantae</taxon>
        <taxon>Chlorophyta</taxon>
        <taxon>core chlorophytes</taxon>
        <taxon>Chlorophyceae</taxon>
        <taxon>CS clade</taxon>
        <taxon>Chlamydomonadales</taxon>
        <taxon>Tetrabaenaceae</taxon>
        <taxon>Tetrabaena</taxon>
    </lineage>
</organism>
<comment type="caution">
    <text evidence="2">The sequence shown here is derived from an EMBL/GenBank/DDBJ whole genome shotgun (WGS) entry which is preliminary data.</text>
</comment>
<protein>
    <submittedName>
        <fullName evidence="2">Uncharacterized protein</fullName>
    </submittedName>
</protein>
<feature type="compositionally biased region" description="Low complexity" evidence="1">
    <location>
        <begin position="158"/>
        <end position="178"/>
    </location>
</feature>
<feature type="compositionally biased region" description="Low complexity" evidence="1">
    <location>
        <begin position="206"/>
        <end position="219"/>
    </location>
</feature>
<dbReference type="OrthoDB" id="553207at2759"/>
<feature type="compositionally biased region" description="Low complexity" evidence="1">
    <location>
        <begin position="591"/>
        <end position="611"/>
    </location>
</feature>